<gene>
    <name evidence="4" type="ORF">ERS852462_03910</name>
    <name evidence="3" type="ORF">ERS852510_01114</name>
    <name evidence="5" type="ORF">ERS852554_02367</name>
</gene>
<evidence type="ECO:0000256" key="1">
    <source>
        <dbReference type="ARBA" id="ARBA00022723"/>
    </source>
</evidence>
<protein>
    <submittedName>
        <fullName evidence="3">Peptidase 3</fullName>
        <ecNumber evidence="3">3.4.14.4</ecNumber>
    </submittedName>
</protein>
<evidence type="ECO:0000313" key="8">
    <source>
        <dbReference type="Proteomes" id="UP000095788"/>
    </source>
</evidence>
<reference evidence="6 7" key="1">
    <citation type="submission" date="2015-09" db="EMBL/GenBank/DDBJ databases">
        <authorList>
            <consortium name="Pathogen Informatics"/>
        </authorList>
    </citation>
    <scope>NUCLEOTIDE SEQUENCE [LARGE SCALE GENOMIC DNA]</scope>
    <source>
        <strain evidence="4 6">2789STDY5834847</strain>
        <strain evidence="3 7">2789STDY5834898</strain>
        <strain evidence="5 8">2789STDY5834942</strain>
    </source>
</reference>
<dbReference type="Pfam" id="PF03571">
    <property type="entry name" value="Peptidase_M49"/>
    <property type="match status" value="2"/>
</dbReference>
<accession>A0A174LNR3</accession>
<name>A0A174LNR3_BACUN</name>
<keyword evidence="2 3" id="KW-0378">Hydrolase</keyword>
<proteinExistence type="predicted"/>
<dbReference type="GO" id="GO:0008239">
    <property type="term" value="F:dipeptidyl-peptidase activity"/>
    <property type="evidence" value="ECO:0007669"/>
    <property type="project" value="UniProtKB-EC"/>
</dbReference>
<dbReference type="EMBL" id="CZBF01000004">
    <property type="protein sequence ID" value="CUP95662.1"/>
    <property type="molecule type" value="Genomic_DNA"/>
</dbReference>
<evidence type="ECO:0000256" key="2">
    <source>
        <dbReference type="ARBA" id="ARBA00022801"/>
    </source>
</evidence>
<evidence type="ECO:0000313" key="7">
    <source>
        <dbReference type="Proteomes" id="UP000095766"/>
    </source>
</evidence>
<dbReference type="InterPro" id="IPR039461">
    <property type="entry name" value="Peptidase_M49"/>
</dbReference>
<dbReference type="EMBL" id="CZAF01000013">
    <property type="protein sequence ID" value="CUP53039.1"/>
    <property type="molecule type" value="Genomic_DNA"/>
</dbReference>
<dbReference type="Proteomes" id="UP000095766">
    <property type="component" value="Unassembled WGS sequence"/>
</dbReference>
<dbReference type="PANTHER" id="PTHR23422:SF11">
    <property type="entry name" value="DIPEPTIDYL PEPTIDASE 3"/>
    <property type="match status" value="1"/>
</dbReference>
<sequence length="675" mass="75726">MVTALSLLTACGGNPKTTAEAEKFDYTVEQFADLQILRYRVPGFEDLSLKQKELVYYLTEAALQGRDILFDQNGKYNLTIRRMLEAVYTGYKGDKNTPDFKAMEVYLKRVWFSNGIHHHYGSEKFVPGFTPEFFRQAVQSVDAATLPLAEGQTVEQLCEEVFPVIFDPTVMPKRVNQAAGEDLVLTSACNYYDGVTQQEAEDFYNALKNPQDETPVSYGLNSRLVKEDGKIQEKVWKVGGLYGQALEKIVYWLKKAEGVAETPEQKAVIAKLMEFYETGDLKTFDEYAILWVKDLNSRIDFVNGFTESYGDPLGMKASWESLVNFKDLEATQRTELISGNAQWFEDHSPVDGQFKKEKVKGVSAKVITAAILAGDLYPATAIGINLPNANWIRSHHGSKSVTIGNITDAYNKAAHGNGFNEEFVYSDAELQLIDKYADVTDELHTDLHECLGHGSGKLLPGVDPDALKAYGSTIEEARADLFGLYYVADPKLVELGLTPSADAYKAQYYTYLMNGLMTQLVRIEPGNNVEEAHMRNRQLIARWVYEKGAAEKVVELVKKDGKTYVVINDYEKVRDLFGRLLAEIQRIKSTGDYAGAHDLVEAYAVKVDPALHAEVLERYKKLNLAPYKGFVNPKYEAVTDADGTITDVTVTYDEGYAEQMLRYSKDYSTLPSVNK</sequence>
<dbReference type="Proteomes" id="UP000095614">
    <property type="component" value="Unassembled WGS sequence"/>
</dbReference>
<organism evidence="3 7">
    <name type="scientific">Bacteroides uniformis</name>
    <dbReference type="NCBI Taxonomy" id="820"/>
    <lineage>
        <taxon>Bacteria</taxon>
        <taxon>Pseudomonadati</taxon>
        <taxon>Bacteroidota</taxon>
        <taxon>Bacteroidia</taxon>
        <taxon>Bacteroidales</taxon>
        <taxon>Bacteroidaceae</taxon>
        <taxon>Bacteroides</taxon>
    </lineage>
</organism>
<evidence type="ECO:0000313" key="5">
    <source>
        <dbReference type="EMBL" id="CUP95662.1"/>
    </source>
</evidence>
<dbReference type="EMBL" id="CZAO01000004">
    <property type="protein sequence ID" value="CUP23119.1"/>
    <property type="molecule type" value="Genomic_DNA"/>
</dbReference>
<dbReference type="PANTHER" id="PTHR23422">
    <property type="entry name" value="DIPEPTIDYL PEPTIDASE III-RELATED"/>
    <property type="match status" value="1"/>
</dbReference>
<dbReference type="Proteomes" id="UP000095788">
    <property type="component" value="Unassembled WGS sequence"/>
</dbReference>
<evidence type="ECO:0000313" key="4">
    <source>
        <dbReference type="EMBL" id="CUP53039.1"/>
    </source>
</evidence>
<evidence type="ECO:0000313" key="3">
    <source>
        <dbReference type="EMBL" id="CUP23119.1"/>
    </source>
</evidence>
<dbReference type="AlphaFoldDB" id="A0A174LNR3"/>
<evidence type="ECO:0000313" key="6">
    <source>
        <dbReference type="Proteomes" id="UP000095614"/>
    </source>
</evidence>
<dbReference type="Gene3D" id="3.30.540.30">
    <property type="match status" value="2"/>
</dbReference>
<keyword evidence="1" id="KW-0479">Metal-binding</keyword>
<dbReference type="EC" id="3.4.14.4" evidence="3"/>
<dbReference type="GO" id="GO:0046872">
    <property type="term" value="F:metal ion binding"/>
    <property type="evidence" value="ECO:0007669"/>
    <property type="project" value="UniProtKB-KW"/>
</dbReference>